<dbReference type="EMBL" id="BMAW01039990">
    <property type="protein sequence ID" value="GFU57944.1"/>
    <property type="molecule type" value="Genomic_DNA"/>
</dbReference>
<protein>
    <submittedName>
        <fullName evidence="1">Uncharacterized protein</fullName>
    </submittedName>
</protein>
<evidence type="ECO:0000313" key="2">
    <source>
        <dbReference type="Proteomes" id="UP000887013"/>
    </source>
</evidence>
<dbReference type="OrthoDB" id="6432140at2759"/>
<evidence type="ECO:0000313" key="1">
    <source>
        <dbReference type="EMBL" id="GFU57944.1"/>
    </source>
</evidence>
<gene>
    <name evidence="1" type="primary">AVEN_273883_1</name>
    <name evidence="1" type="ORF">NPIL_516291</name>
</gene>
<organism evidence="1 2">
    <name type="scientific">Nephila pilipes</name>
    <name type="common">Giant wood spider</name>
    <name type="synonym">Nephila maculata</name>
    <dbReference type="NCBI Taxonomy" id="299642"/>
    <lineage>
        <taxon>Eukaryota</taxon>
        <taxon>Metazoa</taxon>
        <taxon>Ecdysozoa</taxon>
        <taxon>Arthropoda</taxon>
        <taxon>Chelicerata</taxon>
        <taxon>Arachnida</taxon>
        <taxon>Araneae</taxon>
        <taxon>Araneomorphae</taxon>
        <taxon>Entelegynae</taxon>
        <taxon>Araneoidea</taxon>
        <taxon>Nephilidae</taxon>
        <taxon>Nephila</taxon>
    </lineage>
</organism>
<dbReference type="Proteomes" id="UP000887013">
    <property type="component" value="Unassembled WGS sequence"/>
</dbReference>
<sequence>MASKTYQNKREIDIFCACESIKDFVIDQCIIEDEQIDDSEKTSENVQISRILQNFSRLNMYSAMNIERRNFSLTRSVSRTVEQKSDNSFNPLSLHVHSLTDEMIEDVIEDYIYSAGIPRYWNHKILKGKEIEDECSRIIEYSITFRKKGTEPKHESKSLINICFPKIHAKYPHLIYCSGTYSKTETDHNTKC</sequence>
<reference evidence="1" key="1">
    <citation type="submission" date="2020-08" db="EMBL/GenBank/DDBJ databases">
        <title>Multicomponent nature underlies the extraordinary mechanical properties of spider dragline silk.</title>
        <authorList>
            <person name="Kono N."/>
            <person name="Nakamura H."/>
            <person name="Mori M."/>
            <person name="Yoshida Y."/>
            <person name="Ohtoshi R."/>
            <person name="Malay A.D."/>
            <person name="Moran D.A.P."/>
            <person name="Tomita M."/>
            <person name="Numata K."/>
            <person name="Arakawa K."/>
        </authorList>
    </citation>
    <scope>NUCLEOTIDE SEQUENCE</scope>
</reference>
<comment type="caution">
    <text evidence="1">The sequence shown here is derived from an EMBL/GenBank/DDBJ whole genome shotgun (WGS) entry which is preliminary data.</text>
</comment>
<proteinExistence type="predicted"/>
<keyword evidence="2" id="KW-1185">Reference proteome</keyword>
<accession>A0A8X6URR6</accession>
<name>A0A8X6URR6_NEPPI</name>
<dbReference type="AlphaFoldDB" id="A0A8X6URR6"/>